<evidence type="ECO:0000313" key="2">
    <source>
        <dbReference type="Proteomes" id="UP000297866"/>
    </source>
</evidence>
<name>A0A4R8UDQ8_9MICO</name>
<dbReference type="AlphaFoldDB" id="A0A4R8UDQ8"/>
<gene>
    <name evidence="1" type="ORF">E3O23_10525</name>
</gene>
<keyword evidence="2" id="KW-1185">Reference proteome</keyword>
<organism evidence="1 2">
    <name type="scientific">Cryobacterium tagatosivorans</name>
    <dbReference type="NCBI Taxonomy" id="1259199"/>
    <lineage>
        <taxon>Bacteria</taxon>
        <taxon>Bacillati</taxon>
        <taxon>Actinomycetota</taxon>
        <taxon>Actinomycetes</taxon>
        <taxon>Micrococcales</taxon>
        <taxon>Microbacteriaceae</taxon>
        <taxon>Cryobacterium</taxon>
    </lineage>
</organism>
<protein>
    <recommendedName>
        <fullName evidence="3">HEAT repeat domain-containing protein</fullName>
    </recommendedName>
</protein>
<dbReference type="EMBL" id="SOEZ01000054">
    <property type="protein sequence ID" value="TFB49828.1"/>
    <property type="molecule type" value="Genomic_DNA"/>
</dbReference>
<dbReference type="InterPro" id="IPR011989">
    <property type="entry name" value="ARM-like"/>
</dbReference>
<dbReference type="Proteomes" id="UP000297866">
    <property type="component" value="Unassembled WGS sequence"/>
</dbReference>
<evidence type="ECO:0000313" key="1">
    <source>
        <dbReference type="EMBL" id="TFB49828.1"/>
    </source>
</evidence>
<accession>A0A4R8UDQ8</accession>
<proteinExistence type="predicted"/>
<evidence type="ECO:0008006" key="3">
    <source>
        <dbReference type="Google" id="ProtNLM"/>
    </source>
</evidence>
<sequence length="225" mass="23929">MSGAVGRRALNPPASAFAAQASPDVITAFSSDPDEYLAFCGTQGLGRLVLDPARRAFALGALEAAAPDSRWRIREAVARAFQSVGDADPGLLDTIIEAWSRSSDPLVLRAAIAAVCEPWLLGSPEAQELALRACERATEWVLGDERTPSSAAHKTLRQALGYCWSVAIGANPARGIGPFTALAANPSPDAQWIVRTNLTKARLQRALAEHNLSVTPLGRPGVRRR</sequence>
<dbReference type="OrthoDB" id="154709at2"/>
<dbReference type="InterPro" id="IPR016024">
    <property type="entry name" value="ARM-type_fold"/>
</dbReference>
<dbReference type="SUPFAM" id="SSF48371">
    <property type="entry name" value="ARM repeat"/>
    <property type="match status" value="1"/>
</dbReference>
<comment type="caution">
    <text evidence="1">The sequence shown here is derived from an EMBL/GenBank/DDBJ whole genome shotgun (WGS) entry which is preliminary data.</text>
</comment>
<dbReference type="RefSeq" id="WP_134490800.1">
    <property type="nucleotide sequence ID" value="NZ_SOEZ01000054.1"/>
</dbReference>
<reference evidence="1 2" key="1">
    <citation type="submission" date="2019-03" db="EMBL/GenBank/DDBJ databases">
        <title>Genomics of glacier-inhabiting Cryobacterium strains.</title>
        <authorList>
            <person name="Liu Q."/>
            <person name="Xin Y.-H."/>
        </authorList>
    </citation>
    <scope>NUCLEOTIDE SEQUENCE [LARGE SCALE GENOMIC DNA]</scope>
    <source>
        <strain evidence="1 2">Sr47</strain>
    </source>
</reference>
<dbReference type="Gene3D" id="1.25.10.10">
    <property type="entry name" value="Leucine-rich Repeat Variant"/>
    <property type="match status" value="1"/>
</dbReference>